<feature type="compositionally biased region" description="Low complexity" evidence="2">
    <location>
        <begin position="941"/>
        <end position="951"/>
    </location>
</feature>
<dbReference type="PANTHER" id="PTHR15398">
    <property type="entry name" value="BROMODOMAIN-CONTAINING PROTEIN 8"/>
    <property type="match status" value="1"/>
</dbReference>
<dbReference type="EMBL" id="GL385400">
    <property type="protein sequence ID" value="EJT71908.1"/>
    <property type="molecule type" value="Genomic_DNA"/>
</dbReference>
<feature type="compositionally biased region" description="Polar residues" evidence="2">
    <location>
        <begin position="718"/>
        <end position="734"/>
    </location>
</feature>
<feature type="compositionally biased region" description="Polar residues" evidence="2">
    <location>
        <begin position="890"/>
        <end position="899"/>
    </location>
</feature>
<feature type="compositionally biased region" description="Pro residues" evidence="2">
    <location>
        <begin position="265"/>
        <end position="279"/>
    </location>
</feature>
<feature type="compositionally biased region" description="Low complexity" evidence="2">
    <location>
        <begin position="194"/>
        <end position="203"/>
    </location>
</feature>
<feature type="compositionally biased region" description="Basic and acidic residues" evidence="2">
    <location>
        <begin position="152"/>
        <end position="170"/>
    </location>
</feature>
<reference evidence="6" key="1">
    <citation type="submission" date="2010-07" db="EMBL/GenBank/DDBJ databases">
        <title>The genome sequence of Gaeumannomyces graminis var. tritici strain R3-111a-1.</title>
        <authorList>
            <consortium name="The Broad Institute Genome Sequencing Platform"/>
            <person name="Ma L.-J."/>
            <person name="Dead R."/>
            <person name="Young S."/>
            <person name="Zeng Q."/>
            <person name="Koehrsen M."/>
            <person name="Alvarado L."/>
            <person name="Berlin A."/>
            <person name="Chapman S.B."/>
            <person name="Chen Z."/>
            <person name="Freedman E."/>
            <person name="Gellesch M."/>
            <person name="Goldberg J."/>
            <person name="Griggs A."/>
            <person name="Gujja S."/>
            <person name="Heilman E.R."/>
            <person name="Heiman D."/>
            <person name="Hepburn T."/>
            <person name="Howarth C."/>
            <person name="Jen D."/>
            <person name="Larson L."/>
            <person name="Mehta T."/>
            <person name="Neiman D."/>
            <person name="Pearson M."/>
            <person name="Roberts A."/>
            <person name="Saif S."/>
            <person name="Shea T."/>
            <person name="Shenoy N."/>
            <person name="Sisk P."/>
            <person name="Stolte C."/>
            <person name="Sykes S."/>
            <person name="Walk T."/>
            <person name="White J."/>
            <person name="Yandava C."/>
            <person name="Haas B."/>
            <person name="Nusbaum C."/>
            <person name="Birren B."/>
        </authorList>
    </citation>
    <scope>NUCLEOTIDE SEQUENCE [LARGE SCALE GENOMIC DNA]</scope>
    <source>
        <strain evidence="6">R3-111a-1</strain>
    </source>
</reference>
<dbReference type="VEuPathDB" id="FungiDB:GGTG_11161"/>
<dbReference type="EnsemblFungi" id="EJT71908">
    <property type="protein sequence ID" value="EJT71908"/>
    <property type="gene ID" value="GGTG_11161"/>
</dbReference>
<keyword evidence="6" id="KW-1185">Reference proteome</keyword>
<evidence type="ECO:0000313" key="5">
    <source>
        <dbReference type="EnsemblFungi" id="EJT71908"/>
    </source>
</evidence>
<feature type="region of interest" description="Disordered" evidence="2">
    <location>
        <begin position="1287"/>
        <end position="1353"/>
    </location>
</feature>
<evidence type="ECO:0000256" key="1">
    <source>
        <dbReference type="ARBA" id="ARBA00023117"/>
    </source>
</evidence>
<feature type="compositionally biased region" description="Polar residues" evidence="2">
    <location>
        <begin position="565"/>
        <end position="585"/>
    </location>
</feature>
<sequence length="1353" mass="141958">MFNIAAYTPLESLLLIQSLVAHGSVDPPAFTHVSGLLTANSYIKDDDRYDEKRLSPGSLQELFLHILRDELKLEVENADKSAPDGSVSPNKRRKLQAPSPHTLQEAHPYLPKVPALFDRLYSRYQEHQIRRIREDEEKFDRVQSEIKALLEEEDRERKEKEAREAQRQRDAAVYNHAPPVKPEERRGTVTLPNGTGAAAGAGPAPTPSLVGATQPGGRPHPIVVATAPPAKPQPPVKSTSKPASGVPSQPSPGLKPAPSHAPAAAPTPPAPPPRSPAPAAPNLATPNQPATTTAHLPSPSPAPALARPVAAPVGGSPGVPLVPHTPQASAQPPITGPPAQPPALQHVNELPRRPTPVVTAQHSLAAGNASLSAPPLAKAGVAPPSQFGQAAASDVRHEPARPANGAVSSPVLQHPQGVMVSSPRPTQSPQPQPPQLGVLQRPEAVGKPKVLPPPQQTTPTPPAGTPLKWEPPYKPPQPPTASQRPQVGPPGMGQHHMVPQTWTPHTHAQVQAHAQAQAAAIAHAQAQAQAQAQAAQAQAAQAQAVQAQAAQAHAAQTQAAPYLQVNPQGQTQAQAQAKPQNQGPAQGQALPPYQSPTQLQARNIKSQQAQKPPPQPSHPVIFSHKPALAHPSHQHPVYQLQSPAADSRRPPVPPAASAQQPQRVLQAQSAQPMPARTVAPSVPTTPVPAQAAPSPHRPPVAASPTPMLTPTHPPPKRSSPTQSHQSPRISSHTQPQPPKSTHIHQQVYANSQSHSPQQSPIQQQARAHPPSQQYTHPQGPVRLPVPATAAQNTQQVPAVVAPTKTASPGPAVHSTSAPPPGITQPEASKHYAGPYDTTTVPVATAPGSFRPQVSTPKPPAAGHRFAPLLPQTPANVGDAGYFSRHGSATRWKSAQTPATPNAVEASGMAAPPFERLSPVSSTASLAVPGATSVSLDGLADSAASQQSQPKAQGKKQQTHKLETGLPPKARQVRQPRSKVHDAQNLPASKEVEAHQQPSPVDETRKAAREPDPAKVKDEEETPRPMDETGDTTADESGPSQRHPAPSASLPSRRPKRKRGESAGPDRMDATPAPVSEAPPETATAPLASTSVVPRSEPPSHILWTRGFPRISSSALDQIGSHRHANMFAHQIRDRDAPGYKNIVLGPMDLKSIRAAITHGNKAATQAAAALPDGDPGTSTVWLPISEDLVPPRGIINSAQLDRELVHMFANAIMYNPDPQRGFGPSFLRRDDDEDEAADEADASTAAAVVPGSNVLGYKVDENAVVNDTRSMFVEVEKLLSNMRAAEISRGAPPPPPGSTGLVSAASQDDDANGGASLDGADDREGTAATDGDGTGSGAAGTGGTIKRRRMTRG</sequence>
<dbReference type="Pfam" id="PF00439">
    <property type="entry name" value="Bromodomain"/>
    <property type="match status" value="1"/>
</dbReference>
<feature type="compositionally biased region" description="Polar residues" evidence="2">
    <location>
        <begin position="236"/>
        <end position="248"/>
    </location>
</feature>
<evidence type="ECO:0000313" key="6">
    <source>
        <dbReference type="Proteomes" id="UP000006039"/>
    </source>
</evidence>
<feature type="domain" description="Bromo" evidence="3">
    <location>
        <begin position="1114"/>
        <end position="1217"/>
    </location>
</feature>
<reference evidence="4" key="2">
    <citation type="submission" date="2010-07" db="EMBL/GenBank/DDBJ databases">
        <authorList>
            <consortium name="The Broad Institute Genome Sequencing Platform"/>
            <consortium name="Broad Institute Genome Sequencing Center for Infectious Disease"/>
            <person name="Ma L.-J."/>
            <person name="Dead R."/>
            <person name="Young S."/>
            <person name="Zeng Q."/>
            <person name="Koehrsen M."/>
            <person name="Alvarado L."/>
            <person name="Berlin A."/>
            <person name="Chapman S.B."/>
            <person name="Chen Z."/>
            <person name="Freedman E."/>
            <person name="Gellesch M."/>
            <person name="Goldberg J."/>
            <person name="Griggs A."/>
            <person name="Gujja S."/>
            <person name="Heilman E.R."/>
            <person name="Heiman D."/>
            <person name="Hepburn T."/>
            <person name="Howarth C."/>
            <person name="Jen D."/>
            <person name="Larson L."/>
            <person name="Mehta T."/>
            <person name="Neiman D."/>
            <person name="Pearson M."/>
            <person name="Roberts A."/>
            <person name="Saif S."/>
            <person name="Shea T."/>
            <person name="Shenoy N."/>
            <person name="Sisk P."/>
            <person name="Stolte C."/>
            <person name="Sykes S."/>
            <person name="Walk T."/>
            <person name="White J."/>
            <person name="Yandava C."/>
            <person name="Haas B."/>
            <person name="Nusbaum C."/>
            <person name="Birren B."/>
        </authorList>
    </citation>
    <scope>NUCLEOTIDE SEQUENCE</scope>
    <source>
        <strain evidence="4">R3-111a-1</strain>
    </source>
</reference>
<accession>J3PCD8</accession>
<protein>
    <recommendedName>
        <fullName evidence="3">Bromo domain-containing protein</fullName>
    </recommendedName>
</protein>
<dbReference type="Proteomes" id="UP000006039">
    <property type="component" value="Unassembled WGS sequence"/>
</dbReference>
<feature type="compositionally biased region" description="Low complexity" evidence="2">
    <location>
        <begin position="505"/>
        <end position="560"/>
    </location>
</feature>
<dbReference type="InterPro" id="IPR036427">
    <property type="entry name" value="Bromodomain-like_sf"/>
</dbReference>
<dbReference type="GO" id="GO:0006325">
    <property type="term" value="P:chromatin organization"/>
    <property type="evidence" value="ECO:0007669"/>
    <property type="project" value="UniProtKB-ARBA"/>
</dbReference>
<reference evidence="5" key="5">
    <citation type="submission" date="2018-04" db="UniProtKB">
        <authorList>
            <consortium name="EnsemblFungi"/>
        </authorList>
    </citation>
    <scope>IDENTIFICATION</scope>
    <source>
        <strain evidence="5">R3-111a-1</strain>
    </source>
</reference>
<feature type="compositionally biased region" description="Pro residues" evidence="2">
    <location>
        <begin position="450"/>
        <end position="464"/>
    </location>
</feature>
<keyword evidence="1" id="KW-0103">Bromodomain</keyword>
<feature type="region of interest" description="Disordered" evidence="2">
    <location>
        <begin position="77"/>
        <end position="105"/>
    </location>
</feature>
<dbReference type="GeneID" id="20351619"/>
<proteinExistence type="predicted"/>
<dbReference type="SUPFAM" id="SSF47370">
    <property type="entry name" value="Bromodomain"/>
    <property type="match status" value="1"/>
</dbReference>
<feature type="compositionally biased region" description="Gly residues" evidence="2">
    <location>
        <begin position="1332"/>
        <end position="1343"/>
    </location>
</feature>
<dbReference type="eggNOG" id="ENOG502S3YN">
    <property type="taxonomic scope" value="Eukaryota"/>
</dbReference>
<feature type="compositionally biased region" description="Low complexity" evidence="2">
    <location>
        <begin position="1069"/>
        <end position="1090"/>
    </location>
</feature>
<feature type="region of interest" description="Disordered" evidence="2">
    <location>
        <begin position="152"/>
        <end position="924"/>
    </location>
</feature>
<dbReference type="InterPro" id="IPR001487">
    <property type="entry name" value="Bromodomain"/>
</dbReference>
<reference evidence="5" key="4">
    <citation type="journal article" date="2015" name="G3 (Bethesda)">
        <title>Genome sequences of three phytopathogenic species of the Magnaporthaceae family of fungi.</title>
        <authorList>
            <person name="Okagaki L.H."/>
            <person name="Nunes C.C."/>
            <person name="Sailsbery J."/>
            <person name="Clay B."/>
            <person name="Brown D."/>
            <person name="John T."/>
            <person name="Oh Y."/>
            <person name="Young N."/>
            <person name="Fitzgerald M."/>
            <person name="Haas B.J."/>
            <person name="Zeng Q."/>
            <person name="Young S."/>
            <person name="Adiconis X."/>
            <person name="Fan L."/>
            <person name="Levin J.Z."/>
            <person name="Mitchell T.K."/>
            <person name="Okubara P.A."/>
            <person name="Farman M.L."/>
            <person name="Kohn L.M."/>
            <person name="Birren B."/>
            <person name="Ma L.-J."/>
            <person name="Dean R.A."/>
        </authorList>
    </citation>
    <scope>NUCLEOTIDE SEQUENCE</scope>
    <source>
        <strain evidence="5">R3-111a-1</strain>
    </source>
</reference>
<feature type="compositionally biased region" description="Low complexity" evidence="2">
    <location>
        <begin position="751"/>
        <end position="764"/>
    </location>
</feature>
<evidence type="ECO:0000259" key="3">
    <source>
        <dbReference type="Pfam" id="PF00439"/>
    </source>
</evidence>
<dbReference type="STRING" id="644352.J3PCD8"/>
<dbReference type="GO" id="GO:0035267">
    <property type="term" value="C:NuA4 histone acetyltransferase complex"/>
    <property type="evidence" value="ECO:0007669"/>
    <property type="project" value="TreeGrafter"/>
</dbReference>
<dbReference type="PANTHER" id="PTHR15398:SF4">
    <property type="entry name" value="BROMODOMAIN-CONTAINING PROTEIN 8 ISOFORM X1"/>
    <property type="match status" value="1"/>
</dbReference>
<dbReference type="OrthoDB" id="21449at2759"/>
<dbReference type="Gene3D" id="1.20.920.10">
    <property type="entry name" value="Bromodomain-like"/>
    <property type="match status" value="1"/>
</dbReference>
<dbReference type="RefSeq" id="XP_009227305.1">
    <property type="nucleotide sequence ID" value="XM_009229041.1"/>
</dbReference>
<feature type="compositionally biased region" description="Low complexity" evidence="2">
    <location>
        <begin position="674"/>
        <end position="694"/>
    </location>
</feature>
<feature type="compositionally biased region" description="Basic and acidic residues" evidence="2">
    <location>
        <begin position="1001"/>
        <end position="1026"/>
    </location>
</feature>
<organism evidence="4">
    <name type="scientific">Gaeumannomyces tritici (strain R3-111a-1)</name>
    <name type="common">Wheat and barley take-all root rot fungus</name>
    <name type="synonym">Gaeumannomyces graminis var. tritici</name>
    <dbReference type="NCBI Taxonomy" id="644352"/>
    <lineage>
        <taxon>Eukaryota</taxon>
        <taxon>Fungi</taxon>
        <taxon>Dikarya</taxon>
        <taxon>Ascomycota</taxon>
        <taxon>Pezizomycotina</taxon>
        <taxon>Sordariomycetes</taxon>
        <taxon>Sordariomycetidae</taxon>
        <taxon>Magnaporthales</taxon>
        <taxon>Magnaporthaceae</taxon>
        <taxon>Gaeumannomyces</taxon>
    </lineage>
</organism>
<evidence type="ECO:0000313" key="4">
    <source>
        <dbReference type="EMBL" id="EJT71908.1"/>
    </source>
</evidence>
<reference evidence="4" key="3">
    <citation type="submission" date="2010-09" db="EMBL/GenBank/DDBJ databases">
        <title>Annotation of Gaeumannomyces graminis var. tritici R3-111a-1.</title>
        <authorList>
            <consortium name="The Broad Institute Genome Sequencing Platform"/>
            <person name="Ma L.-J."/>
            <person name="Dead R."/>
            <person name="Young S.K."/>
            <person name="Zeng Q."/>
            <person name="Gargeya S."/>
            <person name="Fitzgerald M."/>
            <person name="Haas B."/>
            <person name="Abouelleil A."/>
            <person name="Alvarado L."/>
            <person name="Arachchi H.M."/>
            <person name="Berlin A."/>
            <person name="Brown A."/>
            <person name="Chapman S.B."/>
            <person name="Chen Z."/>
            <person name="Dunbar C."/>
            <person name="Freedman E."/>
            <person name="Gearin G."/>
            <person name="Gellesch M."/>
            <person name="Goldberg J."/>
            <person name="Griggs A."/>
            <person name="Gujja S."/>
            <person name="Heiman D."/>
            <person name="Howarth C."/>
            <person name="Larson L."/>
            <person name="Lui A."/>
            <person name="MacDonald P.J.P."/>
            <person name="Mehta T."/>
            <person name="Montmayeur A."/>
            <person name="Murphy C."/>
            <person name="Neiman D."/>
            <person name="Pearson M."/>
            <person name="Priest M."/>
            <person name="Roberts A."/>
            <person name="Saif S."/>
            <person name="Shea T."/>
            <person name="Shenoy N."/>
            <person name="Sisk P."/>
            <person name="Stolte C."/>
            <person name="Sykes S."/>
            <person name="Yandava C."/>
            <person name="Wortman J."/>
            <person name="Nusbaum C."/>
            <person name="Birren B."/>
        </authorList>
    </citation>
    <scope>NUCLEOTIDE SEQUENCE</scope>
    <source>
        <strain evidence="4">R3-111a-1</strain>
    </source>
</reference>
<gene>
    <name evidence="5" type="primary">20351619</name>
    <name evidence="4" type="ORF">GGTG_11161</name>
</gene>
<feature type="region of interest" description="Disordered" evidence="2">
    <location>
        <begin position="937"/>
        <end position="1103"/>
    </location>
</feature>
<name>J3PCD8_GAET3</name>
<feature type="compositionally biased region" description="Polar residues" evidence="2">
    <location>
        <begin position="595"/>
        <end position="604"/>
    </location>
</feature>
<feature type="compositionally biased region" description="Basic and acidic residues" evidence="2">
    <location>
        <begin position="1059"/>
        <end position="1068"/>
    </location>
</feature>
<dbReference type="HOGENOM" id="CLU_257532_0_0_1"/>
<evidence type="ECO:0000256" key="2">
    <source>
        <dbReference type="SAM" id="MobiDB-lite"/>
    </source>
</evidence>
<feature type="compositionally biased region" description="Low complexity" evidence="2">
    <location>
        <begin position="280"/>
        <end position="322"/>
    </location>
</feature>